<feature type="non-terminal residue" evidence="2">
    <location>
        <position position="1"/>
    </location>
</feature>
<protein>
    <submittedName>
        <fullName evidence="2">Uncharacterized protein</fullName>
    </submittedName>
</protein>
<dbReference type="AlphaFoldDB" id="A0A497EKR8"/>
<gene>
    <name evidence="2" type="ORF">DRJ31_10330</name>
</gene>
<evidence type="ECO:0000313" key="2">
    <source>
        <dbReference type="EMBL" id="RLE46161.1"/>
    </source>
</evidence>
<feature type="compositionally biased region" description="Acidic residues" evidence="1">
    <location>
        <begin position="543"/>
        <end position="554"/>
    </location>
</feature>
<name>A0A497EKR8_9CREN</name>
<feature type="region of interest" description="Disordered" evidence="1">
    <location>
        <begin position="534"/>
        <end position="554"/>
    </location>
</feature>
<reference evidence="2 3" key="1">
    <citation type="submission" date="2018-06" db="EMBL/GenBank/DDBJ databases">
        <title>Extensive metabolic versatility and redundancy in microbially diverse, dynamic hydrothermal sediments.</title>
        <authorList>
            <person name="Dombrowski N."/>
            <person name="Teske A."/>
            <person name="Baker B.J."/>
        </authorList>
    </citation>
    <scope>NUCLEOTIDE SEQUENCE [LARGE SCALE GENOMIC DNA]</scope>
    <source>
        <strain evidence="2">B66_G16</strain>
    </source>
</reference>
<accession>A0A497EKR8</accession>
<proteinExistence type="predicted"/>
<evidence type="ECO:0000256" key="1">
    <source>
        <dbReference type="SAM" id="MobiDB-lite"/>
    </source>
</evidence>
<comment type="caution">
    <text evidence="2">The sequence shown here is derived from an EMBL/GenBank/DDBJ whole genome shotgun (WGS) entry which is preliminary data.</text>
</comment>
<sequence>QLSLAVEKIESPVVPVVPDTLIAKLVRFLIEKNPMAIASREGKRLHPHQPTLYRQLYPYIGIVSSMIRSAIKPSNRIATIGDAVEKLLTDSSFRKEVVKRISSLKDTKAYNPRRMRWLLNLIERARNADSIKRRRKLFSRLKRELVLKEHTYYDKDYKTRITCEHVIHELHLLSTGYSAEETKDEVIRKYAIDPTLSIAASSGIELLTPTLVVCKYCGARIESIWMIDGGEEYDETPIQVEKVYLEDEVGMMLNKMLGVKAIITSLSPVDLTNVINSLIRGPLASQQKKLGKISADKKIAKQKYLLIAAVISLLNELSIYKADITIDKDVMETHIMKEYVHIFEAVGIIEGIVDKVIGYWPDTLAAYYPKSSRLIQNAVAELQGAEENEVLRMEYNKRLLLPLHYYLPKDINWKEGILYSKLVPLVKDHELKNFVMLLLDYRPILTSPRFSVMPPPIKRALTDLPTYHTPSKKTKQQILYVREATKTQITRDQFIHAIMAICPQLLIKPLTRSSSSLTYYDEIRLGPHLFRMPKQEGGGGGDYDPEEEEEEEGDIIEGQMPIKDVEDADIAIITEEEPEATDDFEQAHLRAPTSKVKAKCAYCGLQGNYSFGSDYFERYKDIVEKKWLHAPPITYKAYKLRYLESIDVRSIKYRGKLSSTVEKDLLRKFEAKYEWRSKPSIALSEVLGYSLYSIGEPGLGRILLGKNVRNEHIITAWNYFLRWSITQKETVVKRMLHWFRSAFADANTIKAD</sequence>
<evidence type="ECO:0000313" key="3">
    <source>
        <dbReference type="Proteomes" id="UP000278475"/>
    </source>
</evidence>
<organism evidence="2 3">
    <name type="scientific">Thermoproteota archaeon</name>
    <dbReference type="NCBI Taxonomy" id="2056631"/>
    <lineage>
        <taxon>Archaea</taxon>
        <taxon>Thermoproteota</taxon>
    </lineage>
</organism>
<dbReference type="EMBL" id="QMQV01000203">
    <property type="protein sequence ID" value="RLE46161.1"/>
    <property type="molecule type" value="Genomic_DNA"/>
</dbReference>
<dbReference type="Proteomes" id="UP000278475">
    <property type="component" value="Unassembled WGS sequence"/>
</dbReference>